<gene>
    <name evidence="1" type="ORF">AVDCRST_MAG93-8120</name>
</gene>
<evidence type="ECO:0000313" key="1">
    <source>
        <dbReference type="EMBL" id="CAA9367744.1"/>
    </source>
</evidence>
<dbReference type="EMBL" id="CADCTR010002737">
    <property type="protein sequence ID" value="CAA9367744.1"/>
    <property type="molecule type" value="Genomic_DNA"/>
</dbReference>
<reference evidence="1" key="1">
    <citation type="submission" date="2020-02" db="EMBL/GenBank/DDBJ databases">
        <authorList>
            <person name="Meier V. D."/>
        </authorList>
    </citation>
    <scope>NUCLEOTIDE SEQUENCE</scope>
    <source>
        <strain evidence="1">AVDCRST_MAG93</strain>
    </source>
</reference>
<sequence length="56" mass="6424">MPIKKRGSTYPCDSPFTDAKKEAAHTNVTASTRMRFATAVMQLLIQRYHTINRRVN</sequence>
<organism evidence="1">
    <name type="scientific">uncultured Chloroflexia bacterium</name>
    <dbReference type="NCBI Taxonomy" id="1672391"/>
    <lineage>
        <taxon>Bacteria</taxon>
        <taxon>Bacillati</taxon>
        <taxon>Chloroflexota</taxon>
        <taxon>Chloroflexia</taxon>
        <taxon>environmental samples</taxon>
    </lineage>
</organism>
<dbReference type="AlphaFoldDB" id="A0A6J4MVG7"/>
<proteinExistence type="predicted"/>
<name>A0A6J4MVG7_9CHLR</name>
<accession>A0A6J4MVG7</accession>
<protein>
    <submittedName>
        <fullName evidence="1">Uncharacterized protein</fullName>
    </submittedName>
</protein>